<comment type="caution">
    <text evidence="2">The sequence shown here is derived from an EMBL/GenBank/DDBJ whole genome shotgun (WGS) entry which is preliminary data.</text>
</comment>
<evidence type="ECO:0000313" key="3">
    <source>
        <dbReference type="Proteomes" id="UP000199134"/>
    </source>
</evidence>
<evidence type="ECO:0000313" key="2">
    <source>
        <dbReference type="EMBL" id="SDO13521.1"/>
    </source>
</evidence>
<reference evidence="3" key="1">
    <citation type="submission" date="2016-10" db="EMBL/GenBank/DDBJ databases">
        <authorList>
            <person name="de Groot N.N."/>
        </authorList>
    </citation>
    <scope>NUCLEOTIDE SEQUENCE [LARGE SCALE GENOMIC DNA]</scope>
    <source>
        <strain evidence="3">BP1-145</strain>
    </source>
</reference>
<evidence type="ECO:0000256" key="1">
    <source>
        <dbReference type="SAM" id="MobiDB-lite"/>
    </source>
</evidence>
<dbReference type="EMBL" id="FNIW01000010">
    <property type="protein sequence ID" value="SDO13521.1"/>
    <property type="molecule type" value="Genomic_DNA"/>
</dbReference>
<dbReference type="InterPro" id="IPR009785">
    <property type="entry name" value="Prophage_Lj928_Orf309"/>
</dbReference>
<protein>
    <recommendedName>
        <fullName evidence="4">DUF1351 domain-containing protein</fullName>
    </recommendedName>
</protein>
<feature type="compositionally biased region" description="Polar residues" evidence="1">
    <location>
        <begin position="234"/>
        <end position="261"/>
    </location>
</feature>
<name>A0A1H0H3L7_9BACT</name>
<dbReference type="OrthoDB" id="363308at2"/>
<dbReference type="RefSeq" id="WP_091853611.1">
    <property type="nucleotide sequence ID" value="NZ_FNIW01000010.1"/>
</dbReference>
<dbReference type="Proteomes" id="UP000199134">
    <property type="component" value="Unassembled WGS sequence"/>
</dbReference>
<dbReference type="Pfam" id="PF07083">
    <property type="entry name" value="DUF1351"/>
    <property type="match status" value="1"/>
</dbReference>
<sequence length="323" mass="36065">MNKEEKNIVPVAELQAEQLELVVSEKTIGSLTTNAKEIRELVKSALPKYDISNYSTDDVAKAKADKALLNKAQKTLNDKRIAFEKEFMAPFGEFKEVVTETCNLIKEAVKKIDSVIKEDEERSKTEKRNSILALPEVHEFEALGLSIQTIWNDKWLNKTTSLKAVSTEIAEKTETVKTDLETLRSFAEDYDVLVVRYKESLNLNATVAYANQLKAQREATAKAAQEAQKETPANTPSEQTSEAPAGQQEAQTESPAPSNSNDDAEADAMDAFAAAMGVEVEAPVQEQKPVVYPRYYEINATDEQFQKIEEFMNTLGITFNLQK</sequence>
<accession>A0A1H0H3L7</accession>
<organism evidence="2 3">
    <name type="scientific">Prevotella communis</name>
    <dbReference type="NCBI Taxonomy" id="2913614"/>
    <lineage>
        <taxon>Bacteria</taxon>
        <taxon>Pseudomonadati</taxon>
        <taxon>Bacteroidota</taxon>
        <taxon>Bacteroidia</taxon>
        <taxon>Bacteroidales</taxon>
        <taxon>Prevotellaceae</taxon>
        <taxon>Prevotella</taxon>
    </lineage>
</organism>
<feature type="compositionally biased region" description="Low complexity" evidence="1">
    <location>
        <begin position="221"/>
        <end position="233"/>
    </location>
</feature>
<gene>
    <name evidence="2" type="ORF">SAMN04487900_11098</name>
</gene>
<dbReference type="AlphaFoldDB" id="A0A1H0H3L7"/>
<feature type="region of interest" description="Disordered" evidence="1">
    <location>
        <begin position="220"/>
        <end position="264"/>
    </location>
</feature>
<evidence type="ECO:0008006" key="4">
    <source>
        <dbReference type="Google" id="ProtNLM"/>
    </source>
</evidence>
<proteinExistence type="predicted"/>